<evidence type="ECO:0000256" key="3">
    <source>
        <dbReference type="ARBA" id="ARBA00011738"/>
    </source>
</evidence>
<name>A0ABD5XY65_9EURY</name>
<proteinExistence type="inferred from homology"/>
<keyword evidence="4 7" id="KW-0813">Transport</keyword>
<dbReference type="Pfam" id="PF01895">
    <property type="entry name" value="PhoU"/>
    <property type="match status" value="2"/>
</dbReference>
<evidence type="ECO:0000256" key="5">
    <source>
        <dbReference type="ARBA" id="ARBA00022490"/>
    </source>
</evidence>
<sequence>MPRREYQESLNELRSDVQELGVSVLDRLEQSLIALERGDTDLATEIIESDDEINDRYLELESDCIDLFALQQPVASDLRFVAASFKILTDIERIGDLATNFGRYTLAADTERTYEVDIVEIGTDARALVADALDAYVTADADVCHEIAGRDDEIDALCQRASERVVRNLIEREAAGDDPWSIEQLMDDVSRLLLTIRDLERVADHGVNIAARTLYMVENDPELIY</sequence>
<evidence type="ECO:0000256" key="2">
    <source>
        <dbReference type="ARBA" id="ARBA00008107"/>
    </source>
</evidence>
<dbReference type="GO" id="GO:0005737">
    <property type="term" value="C:cytoplasm"/>
    <property type="evidence" value="ECO:0007669"/>
    <property type="project" value="UniProtKB-SubCell"/>
</dbReference>
<comment type="subcellular location">
    <subcellularLocation>
        <location evidence="1 7">Cytoplasm</location>
    </subcellularLocation>
</comment>
<reference evidence="9 10" key="1">
    <citation type="journal article" date="2019" name="Int. J. Syst. Evol. Microbiol.">
        <title>The Global Catalogue of Microorganisms (GCM) 10K type strain sequencing project: providing services to taxonomists for standard genome sequencing and annotation.</title>
        <authorList>
            <consortium name="The Broad Institute Genomics Platform"/>
            <consortium name="The Broad Institute Genome Sequencing Center for Infectious Disease"/>
            <person name="Wu L."/>
            <person name="Ma J."/>
        </authorList>
    </citation>
    <scope>NUCLEOTIDE SEQUENCE [LARGE SCALE GENOMIC DNA]</scope>
    <source>
        <strain evidence="9 10">XZYJT29</strain>
    </source>
</reference>
<dbReference type="InterPro" id="IPR028366">
    <property type="entry name" value="PhoU"/>
</dbReference>
<dbReference type="PANTHER" id="PTHR42930:SF3">
    <property type="entry name" value="PHOSPHATE-SPECIFIC TRANSPORT SYSTEM ACCESSORY PROTEIN PHOU"/>
    <property type="match status" value="1"/>
</dbReference>
<dbReference type="EMBL" id="JBHTAS010000001">
    <property type="protein sequence ID" value="MFC7139979.1"/>
    <property type="molecule type" value="Genomic_DNA"/>
</dbReference>
<accession>A0ABD5XY65</accession>
<comment type="caution">
    <text evidence="9">The sequence shown here is derived from an EMBL/GenBank/DDBJ whole genome shotgun (WGS) entry which is preliminary data.</text>
</comment>
<dbReference type="NCBIfam" id="TIGR02135">
    <property type="entry name" value="phoU_full"/>
    <property type="match status" value="1"/>
</dbReference>
<dbReference type="GO" id="GO:0006817">
    <property type="term" value="P:phosphate ion transport"/>
    <property type="evidence" value="ECO:0007669"/>
    <property type="project" value="UniProtKB-KW"/>
</dbReference>
<keyword evidence="6 7" id="KW-0592">Phosphate transport</keyword>
<gene>
    <name evidence="9" type="primary">phoU</name>
    <name evidence="9" type="ORF">ACFQMA_09050</name>
</gene>
<evidence type="ECO:0000256" key="4">
    <source>
        <dbReference type="ARBA" id="ARBA00022448"/>
    </source>
</evidence>
<dbReference type="PANTHER" id="PTHR42930">
    <property type="entry name" value="PHOSPHATE-SPECIFIC TRANSPORT SYSTEM ACCESSORY PROTEIN PHOU"/>
    <property type="match status" value="1"/>
</dbReference>
<protein>
    <recommendedName>
        <fullName evidence="7">Phosphate-specific transport system accessory protein PhoU</fullName>
    </recommendedName>
</protein>
<evidence type="ECO:0000256" key="7">
    <source>
        <dbReference type="PIRNR" id="PIRNR003107"/>
    </source>
</evidence>
<dbReference type="InterPro" id="IPR038078">
    <property type="entry name" value="PhoU-like_sf"/>
</dbReference>
<dbReference type="AlphaFoldDB" id="A0ABD5XY65"/>
<dbReference type="RefSeq" id="WP_274325547.1">
    <property type="nucleotide sequence ID" value="NZ_CP118158.1"/>
</dbReference>
<comment type="subunit">
    <text evidence="3 7">Homodimer.</text>
</comment>
<dbReference type="PIRSF" id="PIRSF003107">
    <property type="entry name" value="PhoU"/>
    <property type="match status" value="1"/>
</dbReference>
<dbReference type="Gene3D" id="1.20.58.220">
    <property type="entry name" value="Phosphate transport system protein phou homolog 2, domain 2"/>
    <property type="match status" value="1"/>
</dbReference>
<keyword evidence="10" id="KW-1185">Reference proteome</keyword>
<evidence type="ECO:0000256" key="6">
    <source>
        <dbReference type="ARBA" id="ARBA00022592"/>
    </source>
</evidence>
<comment type="function">
    <text evidence="7">Plays a role in the regulation of phosphate uptake.</text>
</comment>
<comment type="similarity">
    <text evidence="2 7">Belongs to the PhoU family.</text>
</comment>
<dbReference type="SUPFAM" id="SSF109755">
    <property type="entry name" value="PhoU-like"/>
    <property type="match status" value="1"/>
</dbReference>
<organism evidence="9 10">
    <name type="scientific">Halosimplex aquaticum</name>
    <dbReference type="NCBI Taxonomy" id="3026162"/>
    <lineage>
        <taxon>Archaea</taxon>
        <taxon>Methanobacteriati</taxon>
        <taxon>Methanobacteriota</taxon>
        <taxon>Stenosarchaea group</taxon>
        <taxon>Halobacteria</taxon>
        <taxon>Halobacteriales</taxon>
        <taxon>Haloarculaceae</taxon>
        <taxon>Halosimplex</taxon>
    </lineage>
</organism>
<dbReference type="GeneID" id="78820251"/>
<feature type="domain" description="PhoU" evidence="8">
    <location>
        <begin position="119"/>
        <end position="212"/>
    </location>
</feature>
<dbReference type="InterPro" id="IPR026022">
    <property type="entry name" value="PhoU_dom"/>
</dbReference>
<evidence type="ECO:0000313" key="9">
    <source>
        <dbReference type="EMBL" id="MFC7139979.1"/>
    </source>
</evidence>
<feature type="domain" description="PhoU" evidence="8">
    <location>
        <begin position="18"/>
        <end position="104"/>
    </location>
</feature>
<evidence type="ECO:0000313" key="10">
    <source>
        <dbReference type="Proteomes" id="UP001596432"/>
    </source>
</evidence>
<dbReference type="FunFam" id="1.20.58.220:FF:000004">
    <property type="entry name" value="Phosphate-specific transport system accessory protein PhoU"/>
    <property type="match status" value="1"/>
</dbReference>
<dbReference type="Proteomes" id="UP001596432">
    <property type="component" value="Unassembled WGS sequence"/>
</dbReference>
<evidence type="ECO:0000256" key="1">
    <source>
        <dbReference type="ARBA" id="ARBA00004496"/>
    </source>
</evidence>
<keyword evidence="5 7" id="KW-0963">Cytoplasm</keyword>
<evidence type="ECO:0000259" key="8">
    <source>
        <dbReference type="Pfam" id="PF01895"/>
    </source>
</evidence>